<dbReference type="InterPro" id="IPR036249">
    <property type="entry name" value="Thioredoxin-like_sf"/>
</dbReference>
<organism evidence="2 3">
    <name type="scientific">Bacillus yapensis</name>
    <dbReference type="NCBI Taxonomy" id="2492960"/>
    <lineage>
        <taxon>Bacteria</taxon>
        <taxon>Bacillati</taxon>
        <taxon>Bacillota</taxon>
        <taxon>Bacilli</taxon>
        <taxon>Bacillales</taxon>
        <taxon>Bacillaceae</taxon>
        <taxon>Bacillus</taxon>
    </lineage>
</organism>
<evidence type="ECO:0000313" key="3">
    <source>
        <dbReference type="Proteomes" id="UP000271374"/>
    </source>
</evidence>
<keyword evidence="3" id="KW-1185">Reference proteome</keyword>
<evidence type="ECO:0000313" key="2">
    <source>
        <dbReference type="EMBL" id="RTR36121.1"/>
    </source>
</evidence>
<evidence type="ECO:0000259" key="1">
    <source>
        <dbReference type="Pfam" id="PF00085"/>
    </source>
</evidence>
<dbReference type="SUPFAM" id="SSF52833">
    <property type="entry name" value="Thioredoxin-like"/>
    <property type="match status" value="1"/>
</dbReference>
<accession>A0A431WKW9</accession>
<dbReference type="OrthoDB" id="5784238at2"/>
<dbReference type="EMBL" id="RXNT01000001">
    <property type="protein sequence ID" value="RTR36121.1"/>
    <property type="molecule type" value="Genomic_DNA"/>
</dbReference>
<dbReference type="CDD" id="cd02947">
    <property type="entry name" value="TRX_family"/>
    <property type="match status" value="1"/>
</dbReference>
<dbReference type="InterPro" id="IPR013766">
    <property type="entry name" value="Thioredoxin_domain"/>
</dbReference>
<feature type="domain" description="Thioredoxin" evidence="1">
    <location>
        <begin position="4"/>
        <end position="85"/>
    </location>
</feature>
<protein>
    <submittedName>
        <fullName evidence="2">Thioredoxin</fullName>
    </submittedName>
</protein>
<dbReference type="RefSeq" id="WP_126405328.1">
    <property type="nucleotide sequence ID" value="NZ_RXNT01000001.1"/>
</dbReference>
<dbReference type="Proteomes" id="UP000271374">
    <property type="component" value="Unassembled WGS sequence"/>
</dbReference>
<gene>
    <name evidence="2" type="ORF">EKG37_00755</name>
</gene>
<comment type="caution">
    <text evidence="2">The sequence shown here is derived from an EMBL/GenBank/DDBJ whole genome shotgun (WGS) entry which is preliminary data.</text>
</comment>
<proteinExistence type="predicted"/>
<sequence length="104" mass="12176">MQEWNKDEINEKLKGEGNFILYLYTPLCGTCQVAGKMIEVVAELFPNQMWGKCDLNYIPQLALEWEVESVPCLLIFRESEIIEKLYAFHSVPFLYEVIKQKTLI</sequence>
<dbReference type="AlphaFoldDB" id="A0A431WKW9"/>
<reference evidence="2 3" key="1">
    <citation type="submission" date="2018-12" db="EMBL/GenBank/DDBJ databases">
        <title>Bacillus yapensis draft genome sequence.</title>
        <authorList>
            <person name="Yu L."/>
            <person name="Xu X."/>
            <person name="Tang X."/>
        </authorList>
    </citation>
    <scope>NUCLEOTIDE SEQUENCE [LARGE SCALE GENOMIC DNA]</scope>
    <source>
        <strain evidence="2 3">XXST-01</strain>
    </source>
</reference>
<name>A0A431WKW9_9BACI</name>
<dbReference type="Pfam" id="PF00085">
    <property type="entry name" value="Thioredoxin"/>
    <property type="match status" value="1"/>
</dbReference>
<dbReference type="Gene3D" id="3.40.30.10">
    <property type="entry name" value="Glutaredoxin"/>
    <property type="match status" value="1"/>
</dbReference>